<dbReference type="GO" id="GO:0051536">
    <property type="term" value="F:iron-sulfur cluster binding"/>
    <property type="evidence" value="ECO:0007669"/>
    <property type="project" value="UniProtKB-KW"/>
</dbReference>
<feature type="compositionally biased region" description="Polar residues" evidence="11">
    <location>
        <begin position="277"/>
        <end position="295"/>
    </location>
</feature>
<evidence type="ECO:0000256" key="4">
    <source>
        <dbReference type="ARBA" id="ARBA00022679"/>
    </source>
</evidence>
<dbReference type="PIRSF" id="PIRSF005572">
    <property type="entry name" value="NifS"/>
    <property type="match status" value="1"/>
</dbReference>
<evidence type="ECO:0000256" key="2">
    <source>
        <dbReference type="ARBA" id="ARBA00006490"/>
    </source>
</evidence>
<evidence type="ECO:0000256" key="9">
    <source>
        <dbReference type="ARBA" id="ARBA00050776"/>
    </source>
</evidence>
<dbReference type="EC" id="2.8.1.7" evidence="3"/>
<comment type="cofactor">
    <cofactor evidence="1 10">
        <name>pyridoxal 5'-phosphate</name>
        <dbReference type="ChEBI" id="CHEBI:597326"/>
    </cofactor>
</comment>
<keyword evidence="7" id="KW-0408">Iron</keyword>
<keyword evidence="4 13" id="KW-0808">Transferase</keyword>
<dbReference type="SUPFAM" id="SSF53383">
    <property type="entry name" value="PLP-dependent transferases"/>
    <property type="match status" value="1"/>
</dbReference>
<evidence type="ECO:0000256" key="11">
    <source>
        <dbReference type="SAM" id="MobiDB-lite"/>
    </source>
</evidence>
<accession>A0A7W8IIK3</accession>
<comment type="similarity">
    <text evidence="2">Belongs to the class-V pyridoxal-phosphate-dependent aminotransferase family. NifS/IscS subfamily.</text>
</comment>
<dbReference type="Gene3D" id="3.90.1150.10">
    <property type="entry name" value="Aspartate Aminotransferase, domain 1"/>
    <property type="match status" value="2"/>
</dbReference>
<dbReference type="InterPro" id="IPR015421">
    <property type="entry name" value="PyrdxlP-dep_Trfase_major"/>
</dbReference>
<evidence type="ECO:0000313" key="14">
    <source>
        <dbReference type="Proteomes" id="UP000568106"/>
    </source>
</evidence>
<dbReference type="Gene3D" id="3.40.640.10">
    <property type="entry name" value="Type I PLP-dependent aspartate aminotransferase-like (Major domain)"/>
    <property type="match status" value="1"/>
</dbReference>
<dbReference type="Pfam" id="PF00266">
    <property type="entry name" value="Aminotran_5"/>
    <property type="match status" value="2"/>
</dbReference>
<name>A0A7W8IIK3_9BACT</name>
<evidence type="ECO:0000256" key="6">
    <source>
        <dbReference type="ARBA" id="ARBA00022898"/>
    </source>
</evidence>
<feature type="domain" description="Aminotransferase class V" evidence="12">
    <location>
        <begin position="4"/>
        <end position="273"/>
    </location>
</feature>
<evidence type="ECO:0000256" key="5">
    <source>
        <dbReference type="ARBA" id="ARBA00022723"/>
    </source>
</evidence>
<sequence length="455" mass="48186">MRRIYMDANATTPLLPEVFEAMRPFFLEHYGNASSIHQQGQFARAAVDHARDSVARLLHCRSSEIVFTSGGTESDNLALFGTLENAKLLGEPAHLITTSIEHDAILRAAQSLEQSLAKKKVGALSREIEVTFLPSTPQGLIEPAALLAAIRPNTRLVSVMFANNETGVIQPIAALAAIAHAAGALFHTDAVQVVGRLPLDLSPKGPLKDVDLLTLSGHKIYAPKGIGALFVRRSVRLAPMLHGGSHERQRRAGTENVAGIVALGKAAELAQAWLAQTPSTTENPSTNKNPGTPTNPGAPYIDSDVWASGASPTALPSQADSPTHLTALRDRLEQSILSQVEECGVNGAGAPRVSNTTNLYFDHIEAEALVIALDLKGLSVSGGSACQSGATEPSHVLTAMGLSPARARASIRFSLSRLTTAEEIDQALTLIPTAVARLRDLSPTWRKTPATLIPA</sequence>
<dbReference type="InterPro" id="IPR015424">
    <property type="entry name" value="PyrdxlP-dep_Trfase"/>
</dbReference>
<dbReference type="PANTHER" id="PTHR11601:SF34">
    <property type="entry name" value="CYSTEINE DESULFURASE"/>
    <property type="match status" value="1"/>
</dbReference>
<evidence type="ECO:0000256" key="1">
    <source>
        <dbReference type="ARBA" id="ARBA00001933"/>
    </source>
</evidence>
<feature type="domain" description="Aminotransferase class V" evidence="12">
    <location>
        <begin position="324"/>
        <end position="426"/>
    </location>
</feature>
<dbReference type="InterPro" id="IPR016454">
    <property type="entry name" value="Cysteine_dSase"/>
</dbReference>
<comment type="catalytic activity">
    <reaction evidence="9">
        <text>(sulfur carrier)-H + L-cysteine = (sulfur carrier)-SH + L-alanine</text>
        <dbReference type="Rhea" id="RHEA:43892"/>
        <dbReference type="Rhea" id="RHEA-COMP:14737"/>
        <dbReference type="Rhea" id="RHEA-COMP:14739"/>
        <dbReference type="ChEBI" id="CHEBI:29917"/>
        <dbReference type="ChEBI" id="CHEBI:35235"/>
        <dbReference type="ChEBI" id="CHEBI:57972"/>
        <dbReference type="ChEBI" id="CHEBI:64428"/>
        <dbReference type="EC" id="2.8.1.7"/>
    </reaction>
</comment>
<evidence type="ECO:0000313" key="13">
    <source>
        <dbReference type="EMBL" id="MBB5317837.1"/>
    </source>
</evidence>
<feature type="compositionally biased region" description="Polar residues" evidence="11">
    <location>
        <begin position="310"/>
        <end position="321"/>
    </location>
</feature>
<dbReference type="PROSITE" id="PS00595">
    <property type="entry name" value="AA_TRANSFER_CLASS_5"/>
    <property type="match status" value="1"/>
</dbReference>
<dbReference type="Proteomes" id="UP000568106">
    <property type="component" value="Unassembled WGS sequence"/>
</dbReference>
<dbReference type="PANTHER" id="PTHR11601">
    <property type="entry name" value="CYSTEINE DESULFURYLASE FAMILY MEMBER"/>
    <property type="match status" value="1"/>
</dbReference>
<dbReference type="InterPro" id="IPR000192">
    <property type="entry name" value="Aminotrans_V_dom"/>
</dbReference>
<evidence type="ECO:0000256" key="7">
    <source>
        <dbReference type="ARBA" id="ARBA00023004"/>
    </source>
</evidence>
<dbReference type="Gene3D" id="1.10.260.50">
    <property type="match status" value="1"/>
</dbReference>
<dbReference type="InterPro" id="IPR020578">
    <property type="entry name" value="Aminotrans_V_PyrdxlP_BS"/>
</dbReference>
<feature type="region of interest" description="Disordered" evidence="11">
    <location>
        <begin position="277"/>
        <end position="321"/>
    </location>
</feature>
<dbReference type="GO" id="GO:0046872">
    <property type="term" value="F:metal ion binding"/>
    <property type="evidence" value="ECO:0007669"/>
    <property type="project" value="UniProtKB-KW"/>
</dbReference>
<keyword evidence="6" id="KW-0663">Pyridoxal phosphate</keyword>
<proteinExistence type="inferred from homology"/>
<keyword evidence="8" id="KW-0411">Iron-sulfur</keyword>
<keyword evidence="14" id="KW-1185">Reference proteome</keyword>
<evidence type="ECO:0000256" key="3">
    <source>
        <dbReference type="ARBA" id="ARBA00012239"/>
    </source>
</evidence>
<organism evidence="13 14">
    <name type="scientific">Tunturiibacter empetritectus</name>
    <dbReference type="NCBI Taxonomy" id="3069691"/>
    <lineage>
        <taxon>Bacteria</taxon>
        <taxon>Pseudomonadati</taxon>
        <taxon>Acidobacteriota</taxon>
        <taxon>Terriglobia</taxon>
        <taxon>Terriglobales</taxon>
        <taxon>Acidobacteriaceae</taxon>
        <taxon>Tunturiibacter</taxon>
    </lineage>
</organism>
<evidence type="ECO:0000256" key="8">
    <source>
        <dbReference type="ARBA" id="ARBA00023014"/>
    </source>
</evidence>
<evidence type="ECO:0000259" key="12">
    <source>
        <dbReference type="Pfam" id="PF00266"/>
    </source>
</evidence>
<dbReference type="AlphaFoldDB" id="A0A7W8IIK3"/>
<dbReference type="InterPro" id="IPR015422">
    <property type="entry name" value="PyrdxlP-dep_Trfase_small"/>
</dbReference>
<keyword evidence="5" id="KW-0479">Metal-binding</keyword>
<gene>
    <name evidence="13" type="ORF">HDF09_002523</name>
</gene>
<comment type="caution">
    <text evidence="13">The sequence shown here is derived from an EMBL/GenBank/DDBJ whole genome shotgun (WGS) entry which is preliminary data.</text>
</comment>
<reference evidence="13" key="1">
    <citation type="submission" date="2020-08" db="EMBL/GenBank/DDBJ databases">
        <title>Genomic Encyclopedia of Type Strains, Phase IV (KMG-V): Genome sequencing to study the core and pangenomes of soil and plant-associated prokaryotes.</title>
        <authorList>
            <person name="Whitman W."/>
        </authorList>
    </citation>
    <scope>NUCLEOTIDE SEQUENCE [LARGE SCALE GENOMIC DNA]</scope>
    <source>
        <strain evidence="13">M8UP27</strain>
    </source>
</reference>
<dbReference type="EMBL" id="JACHDY010000003">
    <property type="protein sequence ID" value="MBB5317837.1"/>
    <property type="molecule type" value="Genomic_DNA"/>
</dbReference>
<evidence type="ECO:0000256" key="10">
    <source>
        <dbReference type="RuleBase" id="RU004504"/>
    </source>
</evidence>
<protein>
    <recommendedName>
        <fullName evidence="3">cysteine desulfurase</fullName>
        <ecNumber evidence="3">2.8.1.7</ecNumber>
    </recommendedName>
</protein>
<dbReference type="GO" id="GO:0031071">
    <property type="term" value="F:cysteine desulfurase activity"/>
    <property type="evidence" value="ECO:0007669"/>
    <property type="project" value="UniProtKB-EC"/>
</dbReference>